<dbReference type="Proteomes" id="UP000030108">
    <property type="component" value="Unassembled WGS sequence"/>
</dbReference>
<protein>
    <submittedName>
        <fullName evidence="3">Transmembrane protein, putative</fullName>
    </submittedName>
</protein>
<keyword evidence="2" id="KW-0472">Membrane</keyword>
<dbReference type="EMBL" id="JATN01000321">
    <property type="protein sequence ID" value="EUC59286.1"/>
    <property type="molecule type" value="Genomic_DNA"/>
</dbReference>
<feature type="transmembrane region" description="Helical" evidence="2">
    <location>
        <begin position="57"/>
        <end position="77"/>
    </location>
</feature>
<sequence length="678" mass="76459">MRLTLSRWPLVAFQCWVSLLRFLAALFVVGHLLWFLITISGYQFSDKSYFDMAVLRLVPWLVFWIWIALNDVSILTVDLKRTHTYLGCIAVQAGVNFLFTIFIILYATPHRMGGYLYFQNDIILVYVLSGIPMVVAWISSVGLLIISLRPIFLFRSLVSVKHLWKVNTKDALSGAISVSKHQTLTLFGSPRDPPIKTSASLNKFVANLLFRRVRPAETRMYAFARNMFAVVAMAALIFRTVAALIYAQNEIEMRVTSEDCTKRASEIHSIGILMERLTNDSTWNDLPLAQGGADITVSTSWGNQVGSNYKSYGEAKCAVQWSTDVTSYIGSIFEYHTRTLELYTCNQTWTNKLGDYNRFSRGGGTKPWRQMFVYNITIRPRSSTSNERILESQMPYIWLLNSNELASNLSLAHVDEVRSYQPPWELLRGSHVEAEAKLITRRFTKSSIMRDILLYAEPEYRPLSLYPIVESSVVARNSTDRGIATATVRTSLTPRLMSLRKQTGTQVSMSGSDIVCDFIDDHRTGTVVDVLGSVGGLFALLQAMHVLLFGRPLLWGLTGAKLITPFGLFGSCSSREFKRRLREDYHNTSPEDGMETIQIGKFLRDFVIEFGPADLDFEPRPSQQSAPSSPKVVTGDEDAVSSQVPLIHLRPDDASTLRVGNRYDEPQFIGSERPHNAV</sequence>
<evidence type="ECO:0000256" key="2">
    <source>
        <dbReference type="SAM" id="Phobius"/>
    </source>
</evidence>
<feature type="transmembrane region" description="Helical" evidence="2">
    <location>
        <begin position="84"/>
        <end position="107"/>
    </location>
</feature>
<evidence type="ECO:0000256" key="1">
    <source>
        <dbReference type="SAM" id="MobiDB-lite"/>
    </source>
</evidence>
<keyword evidence="2" id="KW-1133">Transmembrane helix</keyword>
<organism evidence="3 4">
    <name type="scientific">Rhizoctonia solani AG-3 Rhs1AP</name>
    <dbReference type="NCBI Taxonomy" id="1086054"/>
    <lineage>
        <taxon>Eukaryota</taxon>
        <taxon>Fungi</taxon>
        <taxon>Dikarya</taxon>
        <taxon>Basidiomycota</taxon>
        <taxon>Agaricomycotina</taxon>
        <taxon>Agaricomycetes</taxon>
        <taxon>Cantharellales</taxon>
        <taxon>Ceratobasidiaceae</taxon>
        <taxon>Rhizoctonia</taxon>
    </lineage>
</organism>
<dbReference type="OrthoDB" id="3198230at2759"/>
<feature type="region of interest" description="Disordered" evidence="1">
    <location>
        <begin position="617"/>
        <end position="639"/>
    </location>
</feature>
<name>A0A0A1ULH1_9AGAM</name>
<keyword evidence="2 3" id="KW-0812">Transmembrane</keyword>
<feature type="region of interest" description="Disordered" evidence="1">
    <location>
        <begin position="657"/>
        <end position="678"/>
    </location>
</feature>
<evidence type="ECO:0000313" key="4">
    <source>
        <dbReference type="Proteomes" id="UP000030108"/>
    </source>
</evidence>
<feature type="transmembrane region" description="Helical" evidence="2">
    <location>
        <begin position="227"/>
        <end position="247"/>
    </location>
</feature>
<dbReference type="AlphaFoldDB" id="A0A0A1ULH1"/>
<reference evidence="4" key="1">
    <citation type="journal article" date="2014" name="Genome Announc.">
        <title>Draft genome sequence of the plant-pathogenic soil fungus Rhizoctonia solani anastomosis group 3 strain Rhs1AP.</title>
        <authorList>
            <person name="Cubeta M.A."/>
            <person name="Thomas E."/>
            <person name="Dean R.A."/>
            <person name="Jabaji S."/>
            <person name="Neate S.M."/>
            <person name="Tavantzis S."/>
            <person name="Toda T."/>
            <person name="Vilgalys R."/>
            <person name="Bharathan N."/>
            <person name="Fedorova-Abrams N."/>
            <person name="Pakala S.B."/>
            <person name="Pakala S.M."/>
            <person name="Zafar N."/>
            <person name="Joardar V."/>
            <person name="Losada L."/>
            <person name="Nierman W.C."/>
        </authorList>
    </citation>
    <scope>NUCLEOTIDE SEQUENCE [LARGE SCALE GENOMIC DNA]</scope>
    <source>
        <strain evidence="4">AG-3</strain>
    </source>
</reference>
<comment type="caution">
    <text evidence="3">The sequence shown here is derived from an EMBL/GenBank/DDBJ whole genome shotgun (WGS) entry which is preliminary data.</text>
</comment>
<feature type="transmembrane region" description="Helical" evidence="2">
    <location>
        <begin position="122"/>
        <end position="146"/>
    </location>
</feature>
<feature type="compositionally biased region" description="Low complexity" evidence="1">
    <location>
        <begin position="620"/>
        <end position="630"/>
    </location>
</feature>
<evidence type="ECO:0000313" key="3">
    <source>
        <dbReference type="EMBL" id="EUC59286.1"/>
    </source>
</evidence>
<feature type="transmembrane region" description="Helical" evidence="2">
    <location>
        <begin position="12"/>
        <end position="37"/>
    </location>
</feature>
<proteinExistence type="predicted"/>
<gene>
    <name evidence="3" type="ORF">RSOL_305910</name>
</gene>
<accession>A0A0A1ULH1</accession>